<sequence>MPERAAKKRRWRVRLREAQQGYVLVAPYLLHLSVFFGYPLLFAFVLMFHRWDIVTPMEFVGLKNFWRLVRDDLFFRALLNTGLFLTIHIPLQIVVALFFAELLNRPLKGRGFFRAAYFMPVVVSGVVITILFQQLFAFDTGLINRMLQALGGEPVPWLVSPALAMPSIAIMATWKNVGLYIVLFLAGLQHIPKHLYEAAELDGATPWQRWWHVTLPLLNPTMVTVVVLSTIGGFSLFIEPYILTGGGPLNATLSAVLYIYNQAFYFNHMGYAAALGFCFALVIFLVVLLQRRFVETDTWS</sequence>
<dbReference type="STRING" id="633813.SAMN04488087_2568"/>
<protein>
    <submittedName>
        <fullName evidence="9">Carbohydrate ABC transporter membrane protein 1, CUT1 family</fullName>
    </submittedName>
</protein>
<dbReference type="AlphaFoldDB" id="A0A1M6XAK8"/>
<keyword evidence="6 7" id="KW-0472">Membrane</keyword>
<dbReference type="GO" id="GO:0055085">
    <property type="term" value="P:transmembrane transport"/>
    <property type="evidence" value="ECO:0007669"/>
    <property type="project" value="InterPro"/>
</dbReference>
<keyword evidence="5 7" id="KW-1133">Transmembrane helix</keyword>
<dbReference type="RefSeq" id="WP_072716371.1">
    <property type="nucleotide sequence ID" value="NZ_FRAU01000010.1"/>
</dbReference>
<dbReference type="Pfam" id="PF00528">
    <property type="entry name" value="BPD_transp_1"/>
    <property type="match status" value="1"/>
</dbReference>
<evidence type="ECO:0000256" key="3">
    <source>
        <dbReference type="ARBA" id="ARBA00022475"/>
    </source>
</evidence>
<evidence type="ECO:0000259" key="8">
    <source>
        <dbReference type="PROSITE" id="PS50928"/>
    </source>
</evidence>
<evidence type="ECO:0000313" key="10">
    <source>
        <dbReference type="Proteomes" id="UP000185812"/>
    </source>
</evidence>
<feature type="transmembrane region" description="Helical" evidence="7">
    <location>
        <begin position="21"/>
        <end position="48"/>
    </location>
</feature>
<dbReference type="Gene3D" id="1.10.3720.10">
    <property type="entry name" value="MetI-like"/>
    <property type="match status" value="1"/>
</dbReference>
<feature type="transmembrane region" description="Helical" evidence="7">
    <location>
        <begin position="83"/>
        <end position="103"/>
    </location>
</feature>
<dbReference type="InterPro" id="IPR035906">
    <property type="entry name" value="MetI-like_sf"/>
</dbReference>
<proteinExistence type="inferred from homology"/>
<dbReference type="Proteomes" id="UP000185812">
    <property type="component" value="Unassembled WGS sequence"/>
</dbReference>
<evidence type="ECO:0000256" key="2">
    <source>
        <dbReference type="ARBA" id="ARBA00022448"/>
    </source>
</evidence>
<gene>
    <name evidence="9" type="ORF">SAMN04488087_2568</name>
</gene>
<organism evidence="9 10">
    <name type="scientific">Rhodothermus profundi</name>
    <dbReference type="NCBI Taxonomy" id="633813"/>
    <lineage>
        <taxon>Bacteria</taxon>
        <taxon>Pseudomonadati</taxon>
        <taxon>Rhodothermota</taxon>
        <taxon>Rhodothermia</taxon>
        <taxon>Rhodothermales</taxon>
        <taxon>Rhodothermaceae</taxon>
        <taxon>Rhodothermus</taxon>
    </lineage>
</organism>
<keyword evidence="4 7" id="KW-0812">Transmembrane</keyword>
<dbReference type="EMBL" id="FRAU01000010">
    <property type="protein sequence ID" value="SHL02963.1"/>
    <property type="molecule type" value="Genomic_DNA"/>
</dbReference>
<comment type="subcellular location">
    <subcellularLocation>
        <location evidence="1 7">Cell membrane</location>
        <topology evidence="1 7">Multi-pass membrane protein</topology>
    </subcellularLocation>
</comment>
<evidence type="ECO:0000313" key="9">
    <source>
        <dbReference type="EMBL" id="SHL02963.1"/>
    </source>
</evidence>
<dbReference type="PANTHER" id="PTHR30193">
    <property type="entry name" value="ABC TRANSPORTER PERMEASE PROTEIN"/>
    <property type="match status" value="1"/>
</dbReference>
<feature type="transmembrane region" description="Helical" evidence="7">
    <location>
        <begin position="269"/>
        <end position="289"/>
    </location>
</feature>
<evidence type="ECO:0000256" key="4">
    <source>
        <dbReference type="ARBA" id="ARBA00022692"/>
    </source>
</evidence>
<feature type="transmembrane region" description="Helical" evidence="7">
    <location>
        <begin position="217"/>
        <end position="238"/>
    </location>
</feature>
<feature type="transmembrane region" description="Helical" evidence="7">
    <location>
        <begin position="158"/>
        <end position="186"/>
    </location>
</feature>
<dbReference type="InterPro" id="IPR051393">
    <property type="entry name" value="ABC_transporter_permease"/>
</dbReference>
<feature type="domain" description="ABC transmembrane type-1" evidence="8">
    <location>
        <begin position="78"/>
        <end position="290"/>
    </location>
</feature>
<keyword evidence="3" id="KW-1003">Cell membrane</keyword>
<evidence type="ECO:0000256" key="5">
    <source>
        <dbReference type="ARBA" id="ARBA00022989"/>
    </source>
</evidence>
<accession>A0A1M6XAK8</accession>
<dbReference type="GO" id="GO:0005886">
    <property type="term" value="C:plasma membrane"/>
    <property type="evidence" value="ECO:0007669"/>
    <property type="project" value="UniProtKB-SubCell"/>
</dbReference>
<feature type="transmembrane region" description="Helical" evidence="7">
    <location>
        <begin position="115"/>
        <end position="138"/>
    </location>
</feature>
<dbReference type="PROSITE" id="PS50928">
    <property type="entry name" value="ABC_TM1"/>
    <property type="match status" value="1"/>
</dbReference>
<dbReference type="OrthoDB" id="9795403at2"/>
<comment type="similarity">
    <text evidence="7">Belongs to the binding-protein-dependent transport system permease family.</text>
</comment>
<evidence type="ECO:0000256" key="1">
    <source>
        <dbReference type="ARBA" id="ARBA00004651"/>
    </source>
</evidence>
<dbReference type="CDD" id="cd06261">
    <property type="entry name" value="TM_PBP2"/>
    <property type="match status" value="1"/>
</dbReference>
<evidence type="ECO:0000256" key="7">
    <source>
        <dbReference type="RuleBase" id="RU363032"/>
    </source>
</evidence>
<dbReference type="InterPro" id="IPR000515">
    <property type="entry name" value="MetI-like"/>
</dbReference>
<reference evidence="10" key="1">
    <citation type="submission" date="2016-11" db="EMBL/GenBank/DDBJ databases">
        <authorList>
            <person name="Varghese N."/>
            <person name="Submissions S."/>
        </authorList>
    </citation>
    <scope>NUCLEOTIDE SEQUENCE [LARGE SCALE GENOMIC DNA]</scope>
    <source>
        <strain evidence="10">DSM 22212</strain>
    </source>
</reference>
<name>A0A1M6XAK8_9BACT</name>
<dbReference type="SUPFAM" id="SSF161098">
    <property type="entry name" value="MetI-like"/>
    <property type="match status" value="1"/>
</dbReference>
<evidence type="ECO:0000256" key="6">
    <source>
        <dbReference type="ARBA" id="ARBA00023136"/>
    </source>
</evidence>
<keyword evidence="2 7" id="KW-0813">Transport</keyword>
<dbReference type="PANTHER" id="PTHR30193:SF37">
    <property type="entry name" value="INNER MEMBRANE ABC TRANSPORTER PERMEASE PROTEIN YCJO"/>
    <property type="match status" value="1"/>
</dbReference>
<keyword evidence="10" id="KW-1185">Reference proteome</keyword>